<keyword evidence="1" id="KW-0472">Membrane</keyword>
<keyword evidence="1" id="KW-1133">Transmembrane helix</keyword>
<name>A0ABN3E7S2_9MICO</name>
<feature type="transmembrane region" description="Helical" evidence="1">
    <location>
        <begin position="38"/>
        <end position="59"/>
    </location>
</feature>
<evidence type="ECO:0008006" key="4">
    <source>
        <dbReference type="Google" id="ProtNLM"/>
    </source>
</evidence>
<keyword evidence="1" id="KW-0812">Transmembrane</keyword>
<sequence length="666" mass="68270">MTADTAPRTAPVGVAVVLVSWVLAAAALVVSVADSLDWTPVLRLVVTAVVYAPVAAVALNRQARALSTILGALAVASGLLAVIVVLGEQPGVRPAFDAVIDVLLVLARQAEIAALAVMPWLVVRRSPSLRRAGIAVGLAAIALDLSLSIARGLGADVPRALVIAPLGVAVAGLVGAAVVLAGEWRRGDERQRRQLVWFAVGAGLLVLSYGRVLVPLDGAAAAVGDAAFLAAQAMLPTAVLAFVLEGRERPNDRRLVAGIVAAQSLAVAAAVYLLVEQLLVAVTLPAPIAGAAAAAALALTVSTLNDRIRQFTLRLYFPRRVSARRVLADLAALRPATMGDDPARTVTGAIAATTTAAGPDPVSALGAIAESLRSTWRLSSVTLAAEGVDPVTSGRPGRHRLRSGLAVAGRVVGTIELTADEDDFTISVQPVLDEIEPLLAVAVMLAALNHDLEATRSRMLDVRVQERRMLHRALQDELAPSLVGLGFAMTAAARSAGAGDPGVADAIAALRVETSARAEDVRRLARSLLPVSLDSGDLDAALHELAHSFQEAGLRTVTVSSHGSDDLGPAVQVVVYLVVAEALSALAGGAGRNPGEDTAAGSAVDVDVTVVSSEPSTTVHIEAEGVASHLAGALDRAVRTRAADLGGRVRVEAVGAALSIDVELTR</sequence>
<feature type="transmembrane region" description="Helical" evidence="1">
    <location>
        <begin position="98"/>
        <end position="122"/>
    </location>
</feature>
<accession>A0ABN3E7S2</accession>
<feature type="transmembrane region" description="Helical" evidence="1">
    <location>
        <begin position="281"/>
        <end position="304"/>
    </location>
</feature>
<evidence type="ECO:0000313" key="3">
    <source>
        <dbReference type="Proteomes" id="UP001500929"/>
    </source>
</evidence>
<comment type="caution">
    <text evidence="2">The sequence shown here is derived from an EMBL/GenBank/DDBJ whole genome shotgun (WGS) entry which is preliminary data.</text>
</comment>
<feature type="transmembrane region" description="Helical" evidence="1">
    <location>
        <begin position="134"/>
        <end position="154"/>
    </location>
</feature>
<evidence type="ECO:0000313" key="2">
    <source>
        <dbReference type="EMBL" id="GAA2250263.1"/>
    </source>
</evidence>
<feature type="transmembrane region" description="Helical" evidence="1">
    <location>
        <begin position="66"/>
        <end position="86"/>
    </location>
</feature>
<organism evidence="2 3">
    <name type="scientific">Herbiconiux moechotypicola</name>
    <dbReference type="NCBI Taxonomy" id="637393"/>
    <lineage>
        <taxon>Bacteria</taxon>
        <taxon>Bacillati</taxon>
        <taxon>Actinomycetota</taxon>
        <taxon>Actinomycetes</taxon>
        <taxon>Micrococcales</taxon>
        <taxon>Microbacteriaceae</taxon>
        <taxon>Herbiconiux</taxon>
    </lineage>
</organism>
<feature type="transmembrane region" description="Helical" evidence="1">
    <location>
        <begin position="226"/>
        <end position="244"/>
    </location>
</feature>
<feature type="transmembrane region" description="Helical" evidence="1">
    <location>
        <begin position="160"/>
        <end position="182"/>
    </location>
</feature>
<proteinExistence type="predicted"/>
<keyword evidence="3" id="KW-1185">Reference proteome</keyword>
<dbReference type="RefSeq" id="WP_259481700.1">
    <property type="nucleotide sequence ID" value="NZ_BAAAQY010000018.1"/>
</dbReference>
<protein>
    <recommendedName>
        <fullName evidence="4">Signal transduction histidine kinase subgroup 3 dimerisation and phosphoacceptor domain-containing protein</fullName>
    </recommendedName>
</protein>
<feature type="transmembrane region" description="Helical" evidence="1">
    <location>
        <begin position="256"/>
        <end position="275"/>
    </location>
</feature>
<evidence type="ECO:0000256" key="1">
    <source>
        <dbReference type="SAM" id="Phobius"/>
    </source>
</evidence>
<dbReference type="Gene3D" id="6.10.250.2870">
    <property type="match status" value="1"/>
</dbReference>
<feature type="transmembrane region" description="Helical" evidence="1">
    <location>
        <begin position="12"/>
        <end position="32"/>
    </location>
</feature>
<reference evidence="2 3" key="1">
    <citation type="journal article" date="2019" name="Int. J. Syst. Evol. Microbiol.">
        <title>The Global Catalogue of Microorganisms (GCM) 10K type strain sequencing project: providing services to taxonomists for standard genome sequencing and annotation.</title>
        <authorList>
            <consortium name="The Broad Institute Genomics Platform"/>
            <consortium name="The Broad Institute Genome Sequencing Center for Infectious Disease"/>
            <person name="Wu L."/>
            <person name="Ma J."/>
        </authorList>
    </citation>
    <scope>NUCLEOTIDE SEQUENCE [LARGE SCALE GENOMIC DNA]</scope>
    <source>
        <strain evidence="2 3">JCM 16117</strain>
    </source>
</reference>
<dbReference type="EMBL" id="BAAAQY010000018">
    <property type="protein sequence ID" value="GAA2250263.1"/>
    <property type="molecule type" value="Genomic_DNA"/>
</dbReference>
<dbReference type="Proteomes" id="UP001500929">
    <property type="component" value="Unassembled WGS sequence"/>
</dbReference>
<feature type="transmembrane region" description="Helical" evidence="1">
    <location>
        <begin position="194"/>
        <end position="214"/>
    </location>
</feature>
<gene>
    <name evidence="2" type="ORF">GCM10009851_39800</name>
</gene>